<dbReference type="Proteomes" id="UP000002051">
    <property type="component" value="Unassembled WGS sequence"/>
</dbReference>
<protein>
    <submittedName>
        <fullName evidence="1 2">Uncharacterized protein</fullName>
    </submittedName>
</protein>
<reference evidence="2" key="3">
    <citation type="submission" date="2015-04" db="UniProtKB">
        <authorList>
            <consortium name="EnsemblPlants"/>
        </authorList>
    </citation>
    <scope>IDENTIFICATION</scope>
    <source>
        <strain evidence="2">cv. Jemalong A17</strain>
    </source>
</reference>
<dbReference type="PANTHER" id="PTHR33116:SF86">
    <property type="entry name" value="REVERSE TRANSCRIPTASE DOMAIN-CONTAINING PROTEIN"/>
    <property type="match status" value="1"/>
</dbReference>
<reference evidence="1 3" key="1">
    <citation type="journal article" date="2011" name="Nature">
        <title>The Medicago genome provides insight into the evolution of rhizobial symbioses.</title>
        <authorList>
            <person name="Young N.D."/>
            <person name="Debelle F."/>
            <person name="Oldroyd G.E."/>
            <person name="Geurts R."/>
            <person name="Cannon S.B."/>
            <person name="Udvardi M.K."/>
            <person name="Benedito V.A."/>
            <person name="Mayer K.F."/>
            <person name="Gouzy J."/>
            <person name="Schoof H."/>
            <person name="Van de Peer Y."/>
            <person name="Proost S."/>
            <person name="Cook D.R."/>
            <person name="Meyers B.C."/>
            <person name="Spannagl M."/>
            <person name="Cheung F."/>
            <person name="De Mita S."/>
            <person name="Krishnakumar V."/>
            <person name="Gundlach H."/>
            <person name="Zhou S."/>
            <person name="Mudge J."/>
            <person name="Bharti A.K."/>
            <person name="Murray J.D."/>
            <person name="Naoumkina M.A."/>
            <person name="Rosen B."/>
            <person name="Silverstein K.A."/>
            <person name="Tang H."/>
            <person name="Rombauts S."/>
            <person name="Zhao P.X."/>
            <person name="Zhou P."/>
            <person name="Barbe V."/>
            <person name="Bardou P."/>
            <person name="Bechner M."/>
            <person name="Bellec A."/>
            <person name="Berger A."/>
            <person name="Berges H."/>
            <person name="Bidwell S."/>
            <person name="Bisseling T."/>
            <person name="Choisne N."/>
            <person name="Couloux A."/>
            <person name="Denny R."/>
            <person name="Deshpande S."/>
            <person name="Dai X."/>
            <person name="Doyle J.J."/>
            <person name="Dudez A.M."/>
            <person name="Farmer A.D."/>
            <person name="Fouteau S."/>
            <person name="Franken C."/>
            <person name="Gibelin C."/>
            <person name="Gish J."/>
            <person name="Goldstein S."/>
            <person name="Gonzalez A.J."/>
            <person name="Green P.J."/>
            <person name="Hallab A."/>
            <person name="Hartog M."/>
            <person name="Hua A."/>
            <person name="Humphray S.J."/>
            <person name="Jeong D.H."/>
            <person name="Jing Y."/>
            <person name="Jocker A."/>
            <person name="Kenton S.M."/>
            <person name="Kim D.J."/>
            <person name="Klee K."/>
            <person name="Lai H."/>
            <person name="Lang C."/>
            <person name="Lin S."/>
            <person name="Macmil S.L."/>
            <person name="Magdelenat G."/>
            <person name="Matthews L."/>
            <person name="McCorrison J."/>
            <person name="Monaghan E.L."/>
            <person name="Mun J.H."/>
            <person name="Najar F.Z."/>
            <person name="Nicholson C."/>
            <person name="Noirot C."/>
            <person name="O'Bleness M."/>
            <person name="Paule C.R."/>
            <person name="Poulain J."/>
            <person name="Prion F."/>
            <person name="Qin B."/>
            <person name="Qu C."/>
            <person name="Retzel E.F."/>
            <person name="Riddle C."/>
            <person name="Sallet E."/>
            <person name="Samain S."/>
            <person name="Samson N."/>
            <person name="Sanders I."/>
            <person name="Saurat O."/>
            <person name="Scarpelli C."/>
            <person name="Schiex T."/>
            <person name="Segurens B."/>
            <person name="Severin A.J."/>
            <person name="Sherrier D.J."/>
            <person name="Shi R."/>
            <person name="Sims S."/>
            <person name="Singer S.R."/>
            <person name="Sinharoy S."/>
            <person name="Sterck L."/>
            <person name="Viollet A."/>
            <person name="Wang B.B."/>
            <person name="Wang K."/>
            <person name="Wang M."/>
            <person name="Wang X."/>
            <person name="Warfsmann J."/>
            <person name="Weissenbach J."/>
            <person name="White D.D."/>
            <person name="White J.D."/>
            <person name="Wiley G.B."/>
            <person name="Wincker P."/>
            <person name="Xing Y."/>
            <person name="Yang L."/>
            <person name="Yao Z."/>
            <person name="Ying F."/>
            <person name="Zhai J."/>
            <person name="Zhou L."/>
            <person name="Zuber A."/>
            <person name="Denarie J."/>
            <person name="Dixon R.A."/>
            <person name="May G.D."/>
            <person name="Schwartz D.C."/>
            <person name="Rogers J."/>
            <person name="Quetier F."/>
            <person name="Town C.D."/>
            <person name="Roe B.A."/>
        </authorList>
    </citation>
    <scope>NUCLEOTIDE SEQUENCE [LARGE SCALE GENOMIC DNA]</scope>
    <source>
        <strain evidence="1">A17</strain>
        <strain evidence="2 3">cv. Jemalong A17</strain>
    </source>
</reference>
<evidence type="ECO:0000313" key="2">
    <source>
        <dbReference type="EnsemblPlants" id="KEH41170"/>
    </source>
</evidence>
<organism evidence="1 3">
    <name type="scientific">Medicago truncatula</name>
    <name type="common">Barrel medic</name>
    <name type="synonym">Medicago tribuloides</name>
    <dbReference type="NCBI Taxonomy" id="3880"/>
    <lineage>
        <taxon>Eukaryota</taxon>
        <taxon>Viridiplantae</taxon>
        <taxon>Streptophyta</taxon>
        <taxon>Embryophyta</taxon>
        <taxon>Tracheophyta</taxon>
        <taxon>Spermatophyta</taxon>
        <taxon>Magnoliopsida</taxon>
        <taxon>eudicotyledons</taxon>
        <taxon>Gunneridae</taxon>
        <taxon>Pentapetalae</taxon>
        <taxon>rosids</taxon>
        <taxon>fabids</taxon>
        <taxon>Fabales</taxon>
        <taxon>Fabaceae</taxon>
        <taxon>Papilionoideae</taxon>
        <taxon>50 kb inversion clade</taxon>
        <taxon>NPAAA clade</taxon>
        <taxon>Hologalegina</taxon>
        <taxon>IRL clade</taxon>
        <taxon>Trifolieae</taxon>
        <taxon>Medicago</taxon>
    </lineage>
</organism>
<reference evidence="1 3" key="2">
    <citation type="journal article" date="2014" name="BMC Genomics">
        <title>An improved genome release (version Mt4.0) for the model legume Medicago truncatula.</title>
        <authorList>
            <person name="Tang H."/>
            <person name="Krishnakumar V."/>
            <person name="Bidwell S."/>
            <person name="Rosen B."/>
            <person name="Chan A."/>
            <person name="Zhou S."/>
            <person name="Gentzbittel L."/>
            <person name="Childs K.L."/>
            <person name="Yandell M."/>
            <person name="Gundlach H."/>
            <person name="Mayer K.F."/>
            <person name="Schwartz D.C."/>
            <person name="Town C.D."/>
        </authorList>
    </citation>
    <scope>GENOME REANNOTATION</scope>
    <source>
        <strain evidence="1">A17</strain>
        <strain evidence="2 3">cv. Jemalong A17</strain>
    </source>
</reference>
<gene>
    <name evidence="1" type="ordered locus">MTR_1g046130</name>
</gene>
<dbReference type="PaxDb" id="3880-AES70074"/>
<dbReference type="EnsemblPlants" id="KEH41170">
    <property type="protein sequence ID" value="KEH41170"/>
    <property type="gene ID" value="MTR_1g046130"/>
</dbReference>
<accession>A0A072VSR5</accession>
<evidence type="ECO:0000313" key="1">
    <source>
        <dbReference type="EMBL" id="KEH41170.1"/>
    </source>
</evidence>
<proteinExistence type="predicted"/>
<dbReference type="PANTHER" id="PTHR33116">
    <property type="entry name" value="REVERSE TRANSCRIPTASE ZINC-BINDING DOMAIN-CONTAINING PROTEIN-RELATED-RELATED"/>
    <property type="match status" value="1"/>
</dbReference>
<evidence type="ECO:0000313" key="3">
    <source>
        <dbReference type="Proteomes" id="UP000002051"/>
    </source>
</evidence>
<dbReference type="STRING" id="3880.A0A072VSR5"/>
<name>A0A072VSR5_MEDTR</name>
<dbReference type="HOGENOM" id="CLU_689599_0_0_1"/>
<keyword evidence="3" id="KW-1185">Reference proteome</keyword>
<dbReference type="AlphaFoldDB" id="A0A072VSR5"/>
<dbReference type="ExpressionAtlas" id="A0A072VSR5">
    <property type="expression patterns" value="differential"/>
</dbReference>
<sequence length="400" mass="46532">MINAFWWGGGGNSRGIKWMSWERVACPKEFGGMGFRNFKAFNLVMFSKQGWRFLSNPNSLVARIYKAKYFPRTSLLDAKIGYNLSFPWRSIWNARQVFLHGCRWAVGSRTQIRVMQIPWIRGDYGNWVPSPQGEVVYQMYVNDLVNVGVHTWDSVKIASLFAADTTTAILETPLFDSVISDRILWTAEQDGRYFVKSGYRLRVEAAHTLAGFVFDVCQHEDGNVVGRVALLLWHIWVARNDVIWNDTRQSSMIIGSSAPVHVCHFFWLLCLRFGRQFVKTQTGWQHSHMTVLEGEAMALLEAIRFAEQQEAIDLLLRCSLKLDMQRSKTDMRLQIAQARRQETSFAQALKQETSYAQALKQETSIQIELHRKLFEFEHLIYNQWCSQYNANERLYRLKNF</sequence>
<dbReference type="EMBL" id="CM001217">
    <property type="protein sequence ID" value="KEH41170.1"/>
    <property type="molecule type" value="Genomic_DNA"/>
</dbReference>